<name>A0A6P1MFF6_9BACT</name>
<dbReference type="InterPro" id="IPR024607">
    <property type="entry name" value="Sulfatase_CS"/>
</dbReference>
<evidence type="ECO:0000256" key="3">
    <source>
        <dbReference type="ARBA" id="ARBA00022801"/>
    </source>
</evidence>
<organism evidence="7 8">
    <name type="scientific">Tichowtungia aerotolerans</name>
    <dbReference type="NCBI Taxonomy" id="2697043"/>
    <lineage>
        <taxon>Bacteria</taxon>
        <taxon>Pseudomonadati</taxon>
        <taxon>Kiritimatiellota</taxon>
        <taxon>Tichowtungiia</taxon>
        <taxon>Tichowtungiales</taxon>
        <taxon>Tichowtungiaceae</taxon>
        <taxon>Tichowtungia</taxon>
    </lineage>
</organism>
<evidence type="ECO:0000256" key="4">
    <source>
        <dbReference type="ARBA" id="ARBA00022837"/>
    </source>
</evidence>
<keyword evidence="7" id="KW-0808">Transferase</keyword>
<proteinExistence type="inferred from homology"/>
<feature type="signal peptide" evidence="5">
    <location>
        <begin position="1"/>
        <end position="18"/>
    </location>
</feature>
<feature type="chain" id="PRO_5026665258" evidence="5">
    <location>
        <begin position="19"/>
        <end position="548"/>
    </location>
</feature>
<dbReference type="EMBL" id="CP047593">
    <property type="protein sequence ID" value="QHI69805.1"/>
    <property type="molecule type" value="Genomic_DNA"/>
</dbReference>
<dbReference type="PROSITE" id="PS00149">
    <property type="entry name" value="SULFATASE_2"/>
    <property type="match status" value="1"/>
</dbReference>
<sequence length="548" mass="60597">MKRLFFYSAAALALSVSAEPPNVLVVMMDDFGGGQFAPLADRLNEQSFDPAFVSFVASMKNGGQYSNTEALAAARKAMPTMSRLAADGLLFTRAFSAAALCAPSRCGLATAMHPNRFGIYENSDVNAWPGALPPEKILMPYFKAAGYVTGHIGKWHLGPLNEEMARPIFEKYGLSSDTNPHSLKKNSPAYKELEAVGYFGSVPDALNPLNNGFDFYYGYNYHQSKFYGDSNVWNGFEHAGKQEGYNTETFTEKALSFINSAAKEKQPFFLNLHVHAVHGPLFPNPPEKYMKPFEGMPNLLKNFYGHVFAVDEAIRSVIETLEKNGQLQNTLIVFTGDNGGSVQRESPLPGNAPHRGHKGNYIQGGIRVPLVISWPAQIHKGHVTSELVSLLDILPTAMDAAGISIPDGLDGRSLLPFIEHSGSGPHDQLVWFGLESRSWGFLRETAFDFQKMRSKEPGSWTVVTDEWLLRFTGEIVPGLYRDYPDGNSARMELYSVKDDPGETHNLAGQYPETVATLKAIAAKRAKTLPPPSHWNRLKWQELQDSLEK</sequence>
<dbReference type="AlphaFoldDB" id="A0A6P1MFF6"/>
<dbReference type="PANTHER" id="PTHR42693">
    <property type="entry name" value="ARYLSULFATASE FAMILY MEMBER"/>
    <property type="match status" value="1"/>
</dbReference>
<dbReference type="Gene3D" id="3.40.720.10">
    <property type="entry name" value="Alkaline Phosphatase, subunit A"/>
    <property type="match status" value="1"/>
</dbReference>
<keyword evidence="2" id="KW-0479">Metal-binding</keyword>
<dbReference type="Pfam" id="PF00884">
    <property type="entry name" value="Sulfatase"/>
    <property type="match status" value="1"/>
</dbReference>
<protein>
    <submittedName>
        <fullName evidence="7">Sulfatase-like hydrolase/transferase</fullName>
    </submittedName>
</protein>
<keyword evidence="4" id="KW-0106">Calcium</keyword>
<comment type="similarity">
    <text evidence="1">Belongs to the sulfatase family.</text>
</comment>
<dbReference type="GO" id="GO:0004065">
    <property type="term" value="F:arylsulfatase activity"/>
    <property type="evidence" value="ECO:0007669"/>
    <property type="project" value="TreeGrafter"/>
</dbReference>
<dbReference type="PANTHER" id="PTHR42693:SF53">
    <property type="entry name" value="ENDO-4-O-SULFATASE"/>
    <property type="match status" value="1"/>
</dbReference>
<dbReference type="RefSeq" id="WP_160628987.1">
    <property type="nucleotide sequence ID" value="NZ_CP047593.1"/>
</dbReference>
<dbReference type="InterPro" id="IPR017850">
    <property type="entry name" value="Alkaline_phosphatase_core_sf"/>
</dbReference>
<dbReference type="SUPFAM" id="SSF53649">
    <property type="entry name" value="Alkaline phosphatase-like"/>
    <property type="match status" value="1"/>
</dbReference>
<dbReference type="GO" id="GO:0016740">
    <property type="term" value="F:transferase activity"/>
    <property type="evidence" value="ECO:0007669"/>
    <property type="project" value="UniProtKB-KW"/>
</dbReference>
<gene>
    <name evidence="7" type="ORF">GT409_10200</name>
</gene>
<evidence type="ECO:0000256" key="1">
    <source>
        <dbReference type="ARBA" id="ARBA00008779"/>
    </source>
</evidence>
<dbReference type="Proteomes" id="UP000464954">
    <property type="component" value="Chromosome"/>
</dbReference>
<evidence type="ECO:0000256" key="2">
    <source>
        <dbReference type="ARBA" id="ARBA00022723"/>
    </source>
</evidence>
<dbReference type="KEGG" id="taer:GT409_10200"/>
<reference evidence="7 8" key="1">
    <citation type="submission" date="2020-01" db="EMBL/GenBank/DDBJ databases">
        <title>Ponticoccus aerotolerans gen. nov., sp. nov., an anaerobic bacterium and proposal of Ponticoccusceae fam. nov., Ponticoccusles ord. nov. and Ponticoccuse classis nov. in the phylum Kiritimatiellaeota.</title>
        <authorList>
            <person name="Zhou L.Y."/>
            <person name="Du Z.J."/>
        </authorList>
    </citation>
    <scope>NUCLEOTIDE SEQUENCE [LARGE SCALE GENOMIC DNA]</scope>
    <source>
        <strain evidence="7 8">S-5007</strain>
    </source>
</reference>
<dbReference type="InterPro" id="IPR000917">
    <property type="entry name" value="Sulfatase_N"/>
</dbReference>
<dbReference type="Gene3D" id="3.30.1120.10">
    <property type="match status" value="1"/>
</dbReference>
<evidence type="ECO:0000259" key="6">
    <source>
        <dbReference type="Pfam" id="PF00884"/>
    </source>
</evidence>
<evidence type="ECO:0000313" key="8">
    <source>
        <dbReference type="Proteomes" id="UP000464954"/>
    </source>
</evidence>
<accession>A0A6P1MFF6</accession>
<dbReference type="InterPro" id="IPR050738">
    <property type="entry name" value="Sulfatase"/>
</dbReference>
<keyword evidence="5" id="KW-0732">Signal</keyword>
<evidence type="ECO:0000313" key="7">
    <source>
        <dbReference type="EMBL" id="QHI69805.1"/>
    </source>
</evidence>
<keyword evidence="3 7" id="KW-0378">Hydrolase</keyword>
<evidence type="ECO:0000256" key="5">
    <source>
        <dbReference type="SAM" id="SignalP"/>
    </source>
</evidence>
<keyword evidence="8" id="KW-1185">Reference proteome</keyword>
<dbReference type="GO" id="GO:0046872">
    <property type="term" value="F:metal ion binding"/>
    <property type="evidence" value="ECO:0007669"/>
    <property type="project" value="UniProtKB-KW"/>
</dbReference>
<feature type="domain" description="Sulfatase N-terminal" evidence="6">
    <location>
        <begin position="21"/>
        <end position="403"/>
    </location>
</feature>